<evidence type="ECO:0000256" key="6">
    <source>
        <dbReference type="SAM" id="Coils"/>
    </source>
</evidence>
<keyword evidence="2" id="KW-0238">DNA-binding</keyword>
<dbReference type="Pfam" id="PF07508">
    <property type="entry name" value="Recombinase"/>
    <property type="match status" value="1"/>
</dbReference>
<protein>
    <submittedName>
        <fullName evidence="10">Recombinase</fullName>
    </submittedName>
</protein>
<dbReference type="InterPro" id="IPR038109">
    <property type="entry name" value="DNA_bind_recomb_sf"/>
</dbReference>
<keyword evidence="6" id="KW-0175">Coiled coil</keyword>
<keyword evidence="3" id="KW-0233">DNA recombination</keyword>
<feature type="active site" description="O-(5'-phospho-DNA)-serine intermediate" evidence="4 5">
    <location>
        <position position="25"/>
    </location>
</feature>
<evidence type="ECO:0000256" key="1">
    <source>
        <dbReference type="ARBA" id="ARBA00022908"/>
    </source>
</evidence>
<feature type="region of interest" description="Disordered" evidence="7">
    <location>
        <begin position="522"/>
        <end position="597"/>
    </location>
</feature>
<dbReference type="PROSITE" id="PS51736">
    <property type="entry name" value="RECOMBINASES_3"/>
    <property type="match status" value="1"/>
</dbReference>
<reference evidence="10 11" key="1">
    <citation type="journal article" date="2020" name="Int. J. Syst. Evol. Microbiol.">
        <title>Reclassification of Streptomyces castelarensis and Streptomyces sporoclivatus as later heterotypic synonyms of Streptomyces antimycoticus.</title>
        <authorList>
            <person name="Komaki H."/>
            <person name="Tamura T."/>
        </authorList>
    </citation>
    <scope>NUCLEOTIDE SEQUENCE [LARGE SCALE GENOMIC DNA]</scope>
    <source>
        <strain evidence="10 11">NBRC 100767</strain>
    </source>
</reference>
<dbReference type="GO" id="GO:0000150">
    <property type="term" value="F:DNA strand exchange activity"/>
    <property type="evidence" value="ECO:0007669"/>
    <property type="project" value="InterPro"/>
</dbReference>
<dbReference type="Pfam" id="PF00239">
    <property type="entry name" value="Resolvase"/>
    <property type="match status" value="1"/>
</dbReference>
<dbReference type="EMBL" id="AP019620">
    <property type="protein sequence ID" value="BBJ39997.1"/>
    <property type="molecule type" value="Genomic_DNA"/>
</dbReference>
<evidence type="ECO:0000259" key="8">
    <source>
        <dbReference type="PROSITE" id="PS51736"/>
    </source>
</evidence>
<dbReference type="PROSITE" id="PS00397">
    <property type="entry name" value="RECOMBINASES_1"/>
    <property type="match status" value="1"/>
</dbReference>
<dbReference type="Gene3D" id="3.90.1750.20">
    <property type="entry name" value="Putative Large Serine Recombinase, Chain B, Domain 2"/>
    <property type="match status" value="1"/>
</dbReference>
<keyword evidence="1" id="KW-0229">DNA integration</keyword>
<evidence type="ECO:0000313" key="11">
    <source>
        <dbReference type="Proteomes" id="UP000463951"/>
    </source>
</evidence>
<dbReference type="Gene3D" id="3.40.50.1390">
    <property type="entry name" value="Resolvase, N-terminal catalytic domain"/>
    <property type="match status" value="1"/>
</dbReference>
<dbReference type="Pfam" id="PF13408">
    <property type="entry name" value="Zn_ribbon_recom"/>
    <property type="match status" value="1"/>
</dbReference>
<feature type="coiled-coil region" evidence="6">
    <location>
        <begin position="388"/>
        <end position="443"/>
    </location>
</feature>
<dbReference type="InterPro" id="IPR006118">
    <property type="entry name" value="Recombinase_CS"/>
</dbReference>
<dbReference type="SUPFAM" id="SSF53041">
    <property type="entry name" value="Resolvase-like"/>
    <property type="match status" value="1"/>
</dbReference>
<dbReference type="GO" id="GO:0015074">
    <property type="term" value="P:DNA integration"/>
    <property type="evidence" value="ECO:0007669"/>
    <property type="project" value="UniProtKB-KW"/>
</dbReference>
<accession>A0A499V1C8</accession>
<dbReference type="InterPro" id="IPR006119">
    <property type="entry name" value="Resolv_N"/>
</dbReference>
<dbReference type="PROSITE" id="PS51737">
    <property type="entry name" value="RECOMBINASE_DNA_BIND"/>
    <property type="match status" value="1"/>
</dbReference>
<evidence type="ECO:0000259" key="9">
    <source>
        <dbReference type="PROSITE" id="PS51737"/>
    </source>
</evidence>
<dbReference type="PANTHER" id="PTHR30461">
    <property type="entry name" value="DNA-INVERTASE FROM LAMBDOID PROPHAGE"/>
    <property type="match status" value="1"/>
</dbReference>
<dbReference type="InterPro" id="IPR050639">
    <property type="entry name" value="SSR_resolvase"/>
</dbReference>
<dbReference type="GO" id="GO:0003677">
    <property type="term" value="F:DNA binding"/>
    <property type="evidence" value="ECO:0007669"/>
    <property type="project" value="UniProtKB-KW"/>
</dbReference>
<organism evidence="10 11">
    <name type="scientific">Streptomyces antimycoticus</name>
    <dbReference type="NCBI Taxonomy" id="68175"/>
    <lineage>
        <taxon>Bacteria</taxon>
        <taxon>Bacillati</taxon>
        <taxon>Actinomycetota</taxon>
        <taxon>Actinomycetes</taxon>
        <taxon>Kitasatosporales</taxon>
        <taxon>Streptomycetaceae</taxon>
        <taxon>Streptomyces</taxon>
        <taxon>Streptomyces violaceusniger group</taxon>
    </lineage>
</organism>
<evidence type="ECO:0000256" key="2">
    <source>
        <dbReference type="ARBA" id="ARBA00023125"/>
    </source>
</evidence>
<dbReference type="PANTHER" id="PTHR30461:SF23">
    <property type="entry name" value="DNA RECOMBINASE-RELATED"/>
    <property type="match status" value="1"/>
</dbReference>
<feature type="domain" description="Recombinase" evidence="9">
    <location>
        <begin position="176"/>
        <end position="294"/>
    </location>
</feature>
<evidence type="ECO:0000256" key="4">
    <source>
        <dbReference type="PIRSR" id="PIRSR606118-50"/>
    </source>
</evidence>
<evidence type="ECO:0000313" key="10">
    <source>
        <dbReference type="EMBL" id="BBJ39997.1"/>
    </source>
</evidence>
<evidence type="ECO:0000256" key="7">
    <source>
        <dbReference type="SAM" id="MobiDB-lite"/>
    </source>
</evidence>
<dbReference type="InterPro" id="IPR011109">
    <property type="entry name" value="DNA_bind_recombinase_dom"/>
</dbReference>
<name>A0A499V1C8_9ACTN</name>
<evidence type="ECO:0000256" key="3">
    <source>
        <dbReference type="ARBA" id="ARBA00023172"/>
    </source>
</evidence>
<feature type="compositionally biased region" description="Basic and acidic residues" evidence="7">
    <location>
        <begin position="522"/>
        <end position="531"/>
    </location>
</feature>
<dbReference type="SMART" id="SM00857">
    <property type="entry name" value="Resolvase"/>
    <property type="match status" value="1"/>
</dbReference>
<dbReference type="Proteomes" id="UP000463951">
    <property type="component" value="Chromosome"/>
</dbReference>
<feature type="domain" description="Resolvase/invertase-type recombinase catalytic" evidence="8">
    <location>
        <begin position="17"/>
        <end position="169"/>
    </location>
</feature>
<dbReference type="CDD" id="cd00338">
    <property type="entry name" value="Ser_Recombinase"/>
    <property type="match status" value="1"/>
</dbReference>
<dbReference type="AlphaFoldDB" id="A0A499V1C8"/>
<evidence type="ECO:0000256" key="5">
    <source>
        <dbReference type="PROSITE-ProRule" id="PRU10137"/>
    </source>
</evidence>
<proteinExistence type="predicted"/>
<dbReference type="InterPro" id="IPR036162">
    <property type="entry name" value="Resolvase-like_N_sf"/>
</dbReference>
<dbReference type="InterPro" id="IPR025827">
    <property type="entry name" value="Zn_ribbon_recom_dom"/>
</dbReference>
<sequence>MRVLLDLTQPFPEDTKFAVSYLRVSTKAQTETGYDEEGLSIAAQRDANQKKAEQLGAVVVAEFVDAAESAKTADRPELQGMLRFIHELGVISYVIVDKVDRLARNREDDVLINMAVRKAGAQFVSSKENIDETPSGKLLHGIMASIAEFYSANLATEAKKGMRQKAKSGGTPGHAPLGYRNVRERIDGREIRTVAVDLERAPLIQWMFSAYATGDWTMRQLTAELNRRGLRIPATKKLPERPLRYQHIDKMLVNRYYTGFVRYEGVWYEGRHPALIDTVTFEQVQAVRTARAAAREKVQKHPHYLKGSIFCGRCSGRFGVMNARNRWGTVYPYFYCLGRAKKEDCTQSTVLIADVEVAVADYWSRIQLSESRIVAIREQVMAALVGRQHSNRAELDRQEKRRKTLQNQQLKLIEMRYADAISLEHLKSEQERITLELAQAQQIIDQCSTEIEAVMKVVEEALLLCANAHRLYLSAPPDVRRQLNQAVFARFWIIDDQVQGADLTQGFAHLLAPDLARLSEAKNDEDTKIETRSGPGKGRARSTGAQRANLELVRPRDAIQRPHGPLPADTTNPGPNRDRGSNVTVLVSEGDLNPHAR</sequence>
<gene>
    <name evidence="10" type="ORF">SSPO_027150</name>
</gene>